<feature type="transmembrane region" description="Helical" evidence="7">
    <location>
        <begin position="108"/>
        <end position="126"/>
    </location>
</feature>
<sequence>MTKYNQENRKGERILAQNNVVTTRTVPAAGKPFNGMLVLAVILLLIGLSAWGFQFKEGLIVTNMRNSFSWGLYIATFAFFVGIAAGGLIVSSSVYLFNLENLKPLTRIASLSAFACTLGAGAMILPDMGRIDRIYNILLHPNVNSPLVWDMVVISAYMVVTFLSVYVQLLPDWKREGHGFFKGWTKNYSQEEIERFSQKWSKRVAIIGLPFAVLIHTVTALIFATQASRGWWNTAILPPDFIAVAVASGTALVLLISLIYVGKEGFTEYQDAFKTLALIVAGALLVHFFFVAVDLLIHGWWGGTEGHELFALLFGQYGMIYGIELLLPAFTMLFFFTQKGKSTRQTLILGCVLLFIGVFAHRMMLMFPSFNAIPLSFTIHGTGIEAWAYPVAIGEYQEGISSFTSSWPYFPTGIEMALGLFPFGVVLFVVSLAFRLYSFLPSSPKK</sequence>
<keyword evidence="9" id="KW-1185">Reference proteome</keyword>
<dbReference type="InterPro" id="IPR052049">
    <property type="entry name" value="Electron_transfer_protein"/>
</dbReference>
<dbReference type="KEGG" id="ddh:Desde_0949"/>
<dbReference type="STRING" id="756499.Desde_0949"/>
<dbReference type="PANTHER" id="PTHR34856:SF2">
    <property type="entry name" value="PROTEIN NRFD"/>
    <property type="match status" value="1"/>
</dbReference>
<feature type="transmembrane region" description="Helical" evidence="7">
    <location>
        <begin position="241"/>
        <end position="261"/>
    </location>
</feature>
<dbReference type="PANTHER" id="PTHR34856">
    <property type="entry name" value="PROTEIN NRFD"/>
    <property type="match status" value="1"/>
</dbReference>
<feature type="transmembrane region" description="Helical" evidence="7">
    <location>
        <begin position="73"/>
        <end position="96"/>
    </location>
</feature>
<evidence type="ECO:0000256" key="7">
    <source>
        <dbReference type="SAM" id="Phobius"/>
    </source>
</evidence>
<reference evidence="9" key="1">
    <citation type="submission" date="2012-06" db="EMBL/GenBank/DDBJ databases">
        <title>Complete sequence of Desulfitobacterium dehalogenans ATCC 51507.</title>
        <authorList>
            <person name="Lucas S."/>
            <person name="Han J."/>
            <person name="Lapidus A."/>
            <person name="Cheng J.-F."/>
            <person name="Goodwin L."/>
            <person name="Pitluck S."/>
            <person name="Peters L."/>
            <person name="Ovchinnikova G."/>
            <person name="Teshima H."/>
            <person name="Detter J.C."/>
            <person name="Han C."/>
            <person name="Tapia R."/>
            <person name="Land M."/>
            <person name="Hauser L."/>
            <person name="Kyrpides N."/>
            <person name="Ivanova N."/>
            <person name="Pagani I."/>
            <person name="Kruse T."/>
            <person name="de Vos W.M."/>
            <person name="Smidt H."/>
            <person name="Woyke T."/>
        </authorList>
    </citation>
    <scope>NUCLEOTIDE SEQUENCE [LARGE SCALE GENOMIC DNA]</scope>
    <source>
        <strain evidence="9">ATCC 51507 / DSM 9161 / JW/IU-DC1</strain>
    </source>
</reference>
<dbReference type="AlphaFoldDB" id="I4A601"/>
<evidence type="ECO:0000256" key="4">
    <source>
        <dbReference type="ARBA" id="ARBA00022692"/>
    </source>
</evidence>
<dbReference type="InterPro" id="IPR005614">
    <property type="entry name" value="NrfD-like"/>
</dbReference>
<feature type="transmembrane region" description="Helical" evidence="7">
    <location>
        <begin position="33"/>
        <end position="53"/>
    </location>
</feature>
<protein>
    <submittedName>
        <fullName evidence="8">Polysulfide reductase</fullName>
    </submittedName>
</protein>
<proteinExistence type="inferred from homology"/>
<dbReference type="Pfam" id="PF03916">
    <property type="entry name" value="NrfD"/>
    <property type="match status" value="1"/>
</dbReference>
<keyword evidence="6 7" id="KW-0472">Membrane</keyword>
<evidence type="ECO:0000256" key="1">
    <source>
        <dbReference type="ARBA" id="ARBA00004651"/>
    </source>
</evidence>
<name>I4A601_DESDJ</name>
<evidence type="ECO:0000256" key="2">
    <source>
        <dbReference type="ARBA" id="ARBA00008929"/>
    </source>
</evidence>
<feature type="transmembrane region" description="Helical" evidence="7">
    <location>
        <begin position="146"/>
        <end position="167"/>
    </location>
</feature>
<comment type="similarity">
    <text evidence="2">Belongs to the NrfD family.</text>
</comment>
<keyword evidence="4 7" id="KW-0812">Transmembrane</keyword>
<dbReference type="eggNOG" id="COG5557">
    <property type="taxonomic scope" value="Bacteria"/>
</dbReference>
<feature type="transmembrane region" description="Helical" evidence="7">
    <location>
        <begin position="204"/>
        <end position="225"/>
    </location>
</feature>
<feature type="transmembrane region" description="Helical" evidence="7">
    <location>
        <begin position="273"/>
        <end position="297"/>
    </location>
</feature>
<comment type="subcellular location">
    <subcellularLocation>
        <location evidence="1">Cell membrane</location>
        <topology evidence="1">Multi-pass membrane protein</topology>
    </subcellularLocation>
</comment>
<evidence type="ECO:0000256" key="6">
    <source>
        <dbReference type="ARBA" id="ARBA00023136"/>
    </source>
</evidence>
<dbReference type="OrthoDB" id="9768846at2"/>
<evidence type="ECO:0000313" key="8">
    <source>
        <dbReference type="EMBL" id="AFL99385.1"/>
    </source>
</evidence>
<accession>I4A601</accession>
<keyword evidence="5 7" id="KW-1133">Transmembrane helix</keyword>
<reference evidence="8 9" key="2">
    <citation type="journal article" date="2015" name="J. Bacteriol.">
        <title>Genomic, proteomic, and biochemical analysis of the organohalide respiratory pathway in Desulfitobacterium dehalogenans.</title>
        <authorList>
            <person name="Kruse T."/>
            <person name="van de Pas B.A."/>
            <person name="Atteia A."/>
            <person name="Krab K."/>
            <person name="Hagen W.R."/>
            <person name="Goodwin L."/>
            <person name="Chain P."/>
            <person name="Boeren S."/>
            <person name="Maphosa F."/>
            <person name="Schraa G."/>
            <person name="de Vos W.M."/>
            <person name="van der Oost J."/>
            <person name="Smidt H."/>
            <person name="Stams A.J."/>
        </authorList>
    </citation>
    <scope>NUCLEOTIDE SEQUENCE [LARGE SCALE GENOMIC DNA]</scope>
    <source>
        <strain evidence="9">ATCC 51507 / DSM 9161 / JW/IU-DC1</strain>
    </source>
</reference>
<evidence type="ECO:0000256" key="5">
    <source>
        <dbReference type="ARBA" id="ARBA00022989"/>
    </source>
</evidence>
<organism evidence="8 9">
    <name type="scientific">Desulfitobacterium dehalogenans (strain ATCC 51507 / DSM 9161 / JW/IU-DC1)</name>
    <dbReference type="NCBI Taxonomy" id="756499"/>
    <lineage>
        <taxon>Bacteria</taxon>
        <taxon>Bacillati</taxon>
        <taxon>Bacillota</taxon>
        <taxon>Clostridia</taxon>
        <taxon>Eubacteriales</taxon>
        <taxon>Desulfitobacteriaceae</taxon>
        <taxon>Desulfitobacterium</taxon>
    </lineage>
</organism>
<evidence type="ECO:0000313" key="9">
    <source>
        <dbReference type="Proteomes" id="UP000006053"/>
    </source>
</evidence>
<dbReference type="Proteomes" id="UP000006053">
    <property type="component" value="Chromosome"/>
</dbReference>
<dbReference type="EMBL" id="CP003348">
    <property type="protein sequence ID" value="AFL99385.1"/>
    <property type="molecule type" value="Genomic_DNA"/>
</dbReference>
<dbReference type="GO" id="GO:0005886">
    <property type="term" value="C:plasma membrane"/>
    <property type="evidence" value="ECO:0007669"/>
    <property type="project" value="UniProtKB-SubCell"/>
</dbReference>
<keyword evidence="3" id="KW-1003">Cell membrane</keyword>
<feature type="transmembrane region" description="Helical" evidence="7">
    <location>
        <begin position="416"/>
        <end position="437"/>
    </location>
</feature>
<dbReference type="Gene3D" id="1.20.1630.10">
    <property type="entry name" value="Formate dehydrogenase/DMSO reductase domain"/>
    <property type="match status" value="1"/>
</dbReference>
<evidence type="ECO:0000256" key="3">
    <source>
        <dbReference type="ARBA" id="ARBA00022475"/>
    </source>
</evidence>
<feature type="transmembrane region" description="Helical" evidence="7">
    <location>
        <begin position="309"/>
        <end position="335"/>
    </location>
</feature>
<dbReference type="HOGENOM" id="CLU_045348_4_0_9"/>
<gene>
    <name evidence="8" type="ordered locus">Desde_0949</name>
</gene>
<feature type="transmembrane region" description="Helical" evidence="7">
    <location>
        <begin position="347"/>
        <end position="367"/>
    </location>
</feature>